<name>A0AAJ6VYK1_9ACAR</name>
<evidence type="ECO:0000256" key="7">
    <source>
        <dbReference type="SAM" id="Phobius"/>
    </source>
</evidence>
<dbReference type="AlphaFoldDB" id="A0AAJ6VYK1"/>
<dbReference type="GO" id="GO:0005783">
    <property type="term" value="C:endoplasmic reticulum"/>
    <property type="evidence" value="ECO:0007669"/>
    <property type="project" value="TreeGrafter"/>
</dbReference>
<keyword evidence="4 7" id="KW-1133">Transmembrane helix</keyword>
<dbReference type="Pfam" id="PF03661">
    <property type="entry name" value="TMEM33_Pom33"/>
    <property type="match status" value="1"/>
</dbReference>
<dbReference type="CTD" id="33859"/>
<dbReference type="RefSeq" id="XP_003745524.1">
    <property type="nucleotide sequence ID" value="XM_003745476.2"/>
</dbReference>
<evidence type="ECO:0000256" key="1">
    <source>
        <dbReference type="ARBA" id="ARBA00004141"/>
    </source>
</evidence>
<comment type="similarity">
    <text evidence="2">Belongs to the PER33/POM33 family.</text>
</comment>
<comment type="subcellular location">
    <subcellularLocation>
        <location evidence="1">Membrane</location>
        <topology evidence="1">Multi-pass membrane protein</topology>
    </subcellularLocation>
</comment>
<accession>A0AAJ6VYK1</accession>
<dbReference type="InterPro" id="IPR005344">
    <property type="entry name" value="TMEM33/Pom33"/>
</dbReference>
<evidence type="ECO:0000256" key="6">
    <source>
        <dbReference type="SAM" id="MobiDB-lite"/>
    </source>
</evidence>
<proteinExistence type="inferred from homology"/>
<evidence type="ECO:0000256" key="3">
    <source>
        <dbReference type="ARBA" id="ARBA00022692"/>
    </source>
</evidence>
<keyword evidence="8" id="KW-1185">Reference proteome</keyword>
<dbReference type="GeneID" id="100897703"/>
<protein>
    <submittedName>
        <fullName evidence="9">Transmembrane protein 33</fullName>
    </submittedName>
</protein>
<dbReference type="PANTHER" id="PTHR12703:SF4">
    <property type="entry name" value="TRANSMEMBRANE PROTEIN 33"/>
    <property type="match status" value="1"/>
</dbReference>
<evidence type="ECO:0000313" key="9">
    <source>
        <dbReference type="RefSeq" id="XP_003745524.1"/>
    </source>
</evidence>
<dbReference type="InterPro" id="IPR051645">
    <property type="entry name" value="PER33/POM33_regulator"/>
</dbReference>
<feature type="region of interest" description="Disordered" evidence="6">
    <location>
        <begin position="1"/>
        <end position="26"/>
    </location>
</feature>
<dbReference type="Proteomes" id="UP000694867">
    <property type="component" value="Unplaced"/>
</dbReference>
<sequence length="270" mass="30729">MADIASPGSARPDAASGGDQQRQANQGPKSLKQIFVDFVEKHFDSLLWISRMSTIMFTVLYFLGGPSSYYQKALMTNGVTSALRLHQRIPEVRLNVQFLARLVTEDSFHYLFYSFFFLLLSSPVSVMVLVPPLLFAVLHSASFSIKLLTKAGLQNSKFADILRTIYLVHRVSLFQIIAMTEIMLMVILIIGVFTGRMMLMAPFIYYRFLSQRYASNRNPYSRYVCRDLRVQLESAARHRSCPPFISRAIFAFTMFVSSRAPVVTPAQHQQ</sequence>
<dbReference type="GO" id="GO:0071786">
    <property type="term" value="P:endoplasmic reticulum tubular network organization"/>
    <property type="evidence" value="ECO:0007669"/>
    <property type="project" value="TreeGrafter"/>
</dbReference>
<gene>
    <name evidence="9" type="primary">LOC100897703</name>
</gene>
<organism evidence="8 9">
    <name type="scientific">Galendromus occidentalis</name>
    <name type="common">western predatory mite</name>
    <dbReference type="NCBI Taxonomy" id="34638"/>
    <lineage>
        <taxon>Eukaryota</taxon>
        <taxon>Metazoa</taxon>
        <taxon>Ecdysozoa</taxon>
        <taxon>Arthropoda</taxon>
        <taxon>Chelicerata</taxon>
        <taxon>Arachnida</taxon>
        <taxon>Acari</taxon>
        <taxon>Parasitiformes</taxon>
        <taxon>Mesostigmata</taxon>
        <taxon>Gamasina</taxon>
        <taxon>Phytoseioidea</taxon>
        <taxon>Phytoseiidae</taxon>
        <taxon>Typhlodrominae</taxon>
        <taxon>Galendromus</taxon>
    </lineage>
</organism>
<dbReference type="GO" id="GO:0061024">
    <property type="term" value="P:membrane organization"/>
    <property type="evidence" value="ECO:0007669"/>
    <property type="project" value="TreeGrafter"/>
</dbReference>
<feature type="transmembrane region" description="Helical" evidence="7">
    <location>
        <begin position="110"/>
        <end position="138"/>
    </location>
</feature>
<keyword evidence="3 7" id="KW-0812">Transmembrane</keyword>
<dbReference type="GO" id="GO:0016020">
    <property type="term" value="C:membrane"/>
    <property type="evidence" value="ECO:0007669"/>
    <property type="project" value="UniProtKB-SubCell"/>
</dbReference>
<dbReference type="PANTHER" id="PTHR12703">
    <property type="entry name" value="TRANSMEMBRANE PROTEIN 33"/>
    <property type="match status" value="1"/>
</dbReference>
<dbReference type="KEGG" id="goe:100897703"/>
<evidence type="ECO:0000256" key="2">
    <source>
        <dbReference type="ARBA" id="ARBA00007322"/>
    </source>
</evidence>
<keyword evidence="5 7" id="KW-0472">Membrane</keyword>
<reference evidence="9" key="1">
    <citation type="submission" date="2025-08" db="UniProtKB">
        <authorList>
            <consortium name="RefSeq"/>
        </authorList>
    </citation>
    <scope>IDENTIFICATION</scope>
</reference>
<feature type="transmembrane region" description="Helical" evidence="7">
    <location>
        <begin position="45"/>
        <end position="63"/>
    </location>
</feature>
<evidence type="ECO:0000256" key="5">
    <source>
        <dbReference type="ARBA" id="ARBA00023136"/>
    </source>
</evidence>
<evidence type="ECO:0000256" key="4">
    <source>
        <dbReference type="ARBA" id="ARBA00022989"/>
    </source>
</evidence>
<feature type="transmembrane region" description="Helical" evidence="7">
    <location>
        <begin position="182"/>
        <end position="206"/>
    </location>
</feature>
<evidence type="ECO:0000313" key="8">
    <source>
        <dbReference type="Proteomes" id="UP000694867"/>
    </source>
</evidence>